<evidence type="ECO:0000313" key="1">
    <source>
        <dbReference type="EMBL" id="KKN68366.1"/>
    </source>
</evidence>
<gene>
    <name evidence="1" type="ORF">LCGC14_0452420</name>
</gene>
<reference evidence="1" key="1">
    <citation type="journal article" date="2015" name="Nature">
        <title>Complex archaea that bridge the gap between prokaryotes and eukaryotes.</title>
        <authorList>
            <person name="Spang A."/>
            <person name="Saw J.H."/>
            <person name="Jorgensen S.L."/>
            <person name="Zaremba-Niedzwiedzka K."/>
            <person name="Martijn J."/>
            <person name="Lind A.E."/>
            <person name="van Eijk R."/>
            <person name="Schleper C."/>
            <person name="Guy L."/>
            <person name="Ettema T.J."/>
        </authorList>
    </citation>
    <scope>NUCLEOTIDE SEQUENCE</scope>
</reference>
<proteinExistence type="predicted"/>
<protein>
    <submittedName>
        <fullName evidence="1">Uncharacterized protein</fullName>
    </submittedName>
</protein>
<sequence>MNIDLRLPVKTLKGEDHPTETLGSMLANELSFKAKGMDPIKAFNIAVALTGDGAMEIDLSDLKLIEALVRGSERMTTLVQGQLLIELDKQGREK</sequence>
<name>A0A0F9V4D4_9ZZZZ</name>
<dbReference type="AlphaFoldDB" id="A0A0F9V4D4"/>
<dbReference type="EMBL" id="LAZR01000451">
    <property type="protein sequence ID" value="KKN68366.1"/>
    <property type="molecule type" value="Genomic_DNA"/>
</dbReference>
<accession>A0A0F9V4D4</accession>
<organism evidence="1">
    <name type="scientific">marine sediment metagenome</name>
    <dbReference type="NCBI Taxonomy" id="412755"/>
    <lineage>
        <taxon>unclassified sequences</taxon>
        <taxon>metagenomes</taxon>
        <taxon>ecological metagenomes</taxon>
    </lineage>
</organism>
<comment type="caution">
    <text evidence="1">The sequence shown here is derived from an EMBL/GenBank/DDBJ whole genome shotgun (WGS) entry which is preliminary data.</text>
</comment>